<proteinExistence type="predicted"/>
<dbReference type="InterPro" id="IPR040591">
    <property type="entry name" value="RqcP2_RBD"/>
</dbReference>
<dbReference type="RefSeq" id="WP_156683542.1">
    <property type="nucleotide sequence ID" value="NZ_CABWIB010000001.1"/>
</dbReference>
<evidence type="ECO:0000256" key="1">
    <source>
        <dbReference type="PROSITE-ProRule" id="PRU00182"/>
    </source>
</evidence>
<accession>A0A6I8MBD4</accession>
<dbReference type="PROSITE" id="PS50889">
    <property type="entry name" value="S4"/>
    <property type="match status" value="1"/>
</dbReference>
<dbReference type="InterPro" id="IPR002942">
    <property type="entry name" value="S4_RNA-bd"/>
</dbReference>
<evidence type="ECO:0000313" key="4">
    <source>
        <dbReference type="Proteomes" id="UP000419017"/>
    </source>
</evidence>
<dbReference type="SMART" id="SM00363">
    <property type="entry name" value="S4"/>
    <property type="match status" value="1"/>
</dbReference>
<dbReference type="SUPFAM" id="SSF55174">
    <property type="entry name" value="Alpha-L RNA-binding motif"/>
    <property type="match status" value="1"/>
</dbReference>
<dbReference type="GO" id="GO:0003723">
    <property type="term" value="F:RNA binding"/>
    <property type="evidence" value="ECO:0007669"/>
    <property type="project" value="UniProtKB-KW"/>
</dbReference>
<organism evidence="3 4">
    <name type="scientific">Oceanivirga miroungae</name>
    <dbReference type="NCBI Taxonomy" id="1130046"/>
    <lineage>
        <taxon>Bacteria</taxon>
        <taxon>Fusobacteriati</taxon>
        <taxon>Fusobacteriota</taxon>
        <taxon>Fusobacteriia</taxon>
        <taxon>Fusobacteriales</taxon>
        <taxon>Leptotrichiaceae</taxon>
        <taxon>Oceanivirga</taxon>
    </lineage>
</organism>
<reference evidence="3 4" key="1">
    <citation type="submission" date="2019-10" db="EMBL/GenBank/DDBJ databases">
        <authorList>
            <person name="Blom J."/>
        </authorList>
    </citation>
    <scope>NUCLEOTIDE SEQUENCE [LARGE SCALE GENOMIC DNA]</scope>
    <source>
        <strain evidence="3 4">ES3154-GLU</strain>
    </source>
</reference>
<name>A0A6I8MBD4_9FUSO</name>
<dbReference type="Gene3D" id="3.30.70.330">
    <property type="match status" value="1"/>
</dbReference>
<evidence type="ECO:0000259" key="2">
    <source>
        <dbReference type="SMART" id="SM00363"/>
    </source>
</evidence>
<keyword evidence="1" id="KW-0694">RNA-binding</keyword>
<dbReference type="InterPro" id="IPR012677">
    <property type="entry name" value="Nucleotide-bd_a/b_plait_sf"/>
</dbReference>
<protein>
    <submittedName>
        <fullName evidence="3">RNA-binding S4 domain-containing protein</fullName>
    </submittedName>
</protein>
<dbReference type="Proteomes" id="UP000419017">
    <property type="component" value="Unassembled WGS sequence"/>
</dbReference>
<evidence type="ECO:0000313" key="3">
    <source>
        <dbReference type="EMBL" id="VWL85556.1"/>
    </source>
</evidence>
<dbReference type="AlphaFoldDB" id="A0A6I8MBD4"/>
<feature type="domain" description="RNA-binding S4" evidence="2">
    <location>
        <begin position="158"/>
        <end position="223"/>
    </location>
</feature>
<sequence>MLSDRVKELLNDTINYSYINYTDFLTPNEYKKLGEKYKEIKIFKKGRLRKMLAFVPEYQEDLVAFPISLVKIEVSNKFKELSNKDFLGSIMSLNIDRKYIGDIFVEDNIAYVYVSNKVLDIVLNLDKVSKNTAYISVIEEELELDFKYEIKEYTVSSIRLDSIVAKITNLSREKTKEYILLGGVSLDYEEVLDYSKEVKENSIISIKKYGRYIYESVIKQSKKGKFVIRVKQFI</sequence>
<dbReference type="Pfam" id="PF17774">
    <property type="entry name" value="YlmH_RBD"/>
    <property type="match status" value="1"/>
</dbReference>
<dbReference type="EMBL" id="CABWIB010000001">
    <property type="protein sequence ID" value="VWL85556.1"/>
    <property type="molecule type" value="Genomic_DNA"/>
</dbReference>
<gene>
    <name evidence="3" type="ORF">OMES3154_00842</name>
</gene>
<keyword evidence="4" id="KW-1185">Reference proteome</keyword>
<dbReference type="CDD" id="cd00165">
    <property type="entry name" value="S4"/>
    <property type="match status" value="1"/>
</dbReference>